<comment type="caution">
    <text evidence="1">The sequence shown here is derived from an EMBL/GenBank/DDBJ whole genome shotgun (WGS) entry which is preliminary data.</text>
</comment>
<proteinExistence type="predicted"/>
<dbReference type="InterPro" id="IPR028953">
    <property type="entry name" value="Imm_IFT-like"/>
</dbReference>
<evidence type="ECO:0000313" key="2">
    <source>
        <dbReference type="Proteomes" id="UP000812982"/>
    </source>
</evidence>
<name>A0ABS6KTR7_9MYCO</name>
<protein>
    <recommendedName>
        <fullName evidence="3">Immunity factor for TNT</fullName>
    </recommendedName>
</protein>
<reference evidence="1 2" key="1">
    <citation type="journal article" date="2021" name="Sci. Rep.">
        <title>Phenotypic and genomic hallmarks of a novel, potentially pathogenic rapidly growing Mycobacterium species related to the Mycobacterium fortuitum complex.</title>
        <authorList>
            <person name="Gharbi R."/>
            <person name="Khanna V."/>
            <person name="Frigui W."/>
            <person name="Mhenni B."/>
            <person name="Brosch R."/>
            <person name="Mardassi H."/>
        </authorList>
    </citation>
    <scope>NUCLEOTIDE SEQUENCE [LARGE SCALE GENOMIC DNA]</scope>
    <source>
        <strain evidence="1 2">TNTM28</strain>
    </source>
</reference>
<keyword evidence="2" id="KW-1185">Reference proteome</keyword>
<dbReference type="EMBL" id="VOMB01000027">
    <property type="protein sequence ID" value="MBU9767043.1"/>
    <property type="molecule type" value="Genomic_DNA"/>
</dbReference>
<sequence>MTSPHISGQLIEWARRAGYELTPEDHSGAALFWSCPGGEIRYYIRLDAGGVLLTKAERAAEEQFELWGASIDVIERHLFGVFGWDIRSINRLPRIKTSRKIEEIADGYRITDVNAEGYRRLLDQHGSAVATARGKLSGVSVLVELSHLITVPIEKIRSSYEHPDGRPLFRV</sequence>
<accession>A0ABS6KTR7</accession>
<gene>
    <name evidence="1" type="ORF">FR943_24805</name>
</gene>
<evidence type="ECO:0008006" key="3">
    <source>
        <dbReference type="Google" id="ProtNLM"/>
    </source>
</evidence>
<dbReference type="Proteomes" id="UP000812982">
    <property type="component" value="Unassembled WGS sequence"/>
</dbReference>
<organism evidence="1 2">
    <name type="scientific">[Mycobacterium] fortunisiensis</name>
    <dbReference type="NCBI Taxonomy" id="2600579"/>
    <lineage>
        <taxon>Bacteria</taxon>
        <taxon>Bacillati</taxon>
        <taxon>Actinomycetota</taxon>
        <taxon>Actinomycetes</taxon>
        <taxon>Mycobacteriales</taxon>
        <taxon>Mycobacteriaceae</taxon>
        <taxon>Mycolicibacterium</taxon>
    </lineage>
</organism>
<dbReference type="Pfam" id="PF15598">
    <property type="entry name" value="Imm61"/>
    <property type="match status" value="1"/>
</dbReference>
<evidence type="ECO:0000313" key="1">
    <source>
        <dbReference type="EMBL" id="MBU9767043.1"/>
    </source>
</evidence>
<dbReference type="RefSeq" id="WP_217160901.1">
    <property type="nucleotide sequence ID" value="NZ_VOMB01000027.1"/>
</dbReference>